<comment type="caution">
    <text evidence="9">The sequence shown here is derived from an EMBL/GenBank/DDBJ whole genome shotgun (WGS) entry which is preliminary data.</text>
</comment>
<dbReference type="EMBL" id="NMVO01000015">
    <property type="protein sequence ID" value="OYO11766.1"/>
    <property type="molecule type" value="Genomic_DNA"/>
</dbReference>
<feature type="domain" description="Pyridine nucleotide-disulphide oxidoreductase dimerisation" evidence="7">
    <location>
        <begin position="340"/>
        <end position="446"/>
    </location>
</feature>
<accession>A0A255GBI7</accession>
<dbReference type="InterPro" id="IPR050151">
    <property type="entry name" value="Class-I_Pyr_Nuc-Dis_Oxidored"/>
</dbReference>
<reference evidence="9 10" key="1">
    <citation type="submission" date="2017-07" db="EMBL/GenBank/DDBJ databases">
        <title>Draft whole genome sequences of clinical Proprionibacteriaceae strains.</title>
        <authorList>
            <person name="Bernier A.-M."/>
            <person name="Bernard K."/>
            <person name="Domingo M.-C."/>
        </authorList>
    </citation>
    <scope>NUCLEOTIDE SEQUENCE [LARGE SCALE GENOMIC DNA]</scope>
    <source>
        <strain evidence="9 10">NML 030167</strain>
    </source>
</reference>
<evidence type="ECO:0000256" key="4">
    <source>
        <dbReference type="ARBA" id="ARBA00023027"/>
    </source>
</evidence>
<keyword evidence="4 5" id="KW-0520">NAD</keyword>
<evidence type="ECO:0000259" key="8">
    <source>
        <dbReference type="Pfam" id="PF07992"/>
    </source>
</evidence>
<evidence type="ECO:0000256" key="5">
    <source>
        <dbReference type="PIRSR" id="PIRSR000350-3"/>
    </source>
</evidence>
<dbReference type="Gene3D" id="3.30.390.30">
    <property type="match status" value="1"/>
</dbReference>
<dbReference type="GO" id="GO:0004148">
    <property type="term" value="F:dihydrolipoyl dehydrogenase (NADH) activity"/>
    <property type="evidence" value="ECO:0007669"/>
    <property type="project" value="TreeGrafter"/>
</dbReference>
<dbReference type="PANTHER" id="PTHR22912:SF151">
    <property type="entry name" value="DIHYDROLIPOYL DEHYDROGENASE, MITOCHONDRIAL"/>
    <property type="match status" value="1"/>
</dbReference>
<evidence type="ECO:0000256" key="2">
    <source>
        <dbReference type="ARBA" id="ARBA00022630"/>
    </source>
</evidence>
<feature type="binding site" evidence="5">
    <location>
        <begin position="178"/>
        <end position="185"/>
    </location>
    <ligand>
        <name>NAD(+)</name>
        <dbReference type="ChEBI" id="CHEBI:57540"/>
    </ligand>
</feature>
<keyword evidence="2" id="KW-0285">Flavoprotein</keyword>
<dbReference type="PRINTS" id="PR00411">
    <property type="entry name" value="PNDRDTASEI"/>
</dbReference>
<gene>
    <name evidence="9" type="ORF">CGZ94_15275</name>
</gene>
<sequence length="452" mass="47062">MTDSYDVIVIGAGPAGENAADHAIRGSDRTAVLVEQELVGGECSYYACMPSKALLRPLEVAATANQLQGIGKPVELDPAGLLARRDAWVSNYQDAGQVDWARGVGVDVARGSGRVVGEREVEVVDSAGGIRRLTARQAVVIATGSTPTIPAPYADIAAWSSRDATGVVEVPQRIAIVGGGVVACEAAYWLRALGAEVTMLVRGERLLAQAEPFAGEAVLAGLQAAGVDVRLGADVDSVRRDRVDDEPALGRPHGGPVRLALSGAELEVDEVLVATGRKPATDGLGLEAYPDADWLFSVGDASGEAPLTHWGKYRARQLGARLAARAEGRPEPEQRTDAPVPQVVFTDPQVAWVGRTKAAAEADGIEVTTRDAAYTSAAGAALLRDDADGHARLVADAATGRLLGATFVGPEVAELLHSATVAVVGGLTLTQLEDAVPSYPTASEVWLRLLDQ</sequence>
<evidence type="ECO:0000313" key="9">
    <source>
        <dbReference type="EMBL" id="OYO11766.1"/>
    </source>
</evidence>
<comment type="cofactor">
    <cofactor evidence="5">
        <name>FAD</name>
        <dbReference type="ChEBI" id="CHEBI:57692"/>
    </cofactor>
    <text evidence="5">Binds 1 FAD per subunit.</text>
</comment>
<dbReference type="PIRSF" id="PIRSF000350">
    <property type="entry name" value="Mercury_reductase_MerA"/>
    <property type="match status" value="1"/>
</dbReference>
<dbReference type="InterPro" id="IPR004099">
    <property type="entry name" value="Pyr_nucl-diS_OxRdtase_dimer"/>
</dbReference>
<feature type="binding site" evidence="5">
    <location>
        <position position="52"/>
    </location>
    <ligand>
        <name>FAD</name>
        <dbReference type="ChEBI" id="CHEBI:57692"/>
    </ligand>
</feature>
<feature type="binding site" evidence="5">
    <location>
        <position position="300"/>
    </location>
    <ligand>
        <name>FAD</name>
        <dbReference type="ChEBI" id="CHEBI:57692"/>
    </ligand>
</feature>
<comment type="similarity">
    <text evidence="1">Belongs to the class-I pyridine nucleotide-disulfide oxidoreductase family.</text>
</comment>
<protein>
    <submittedName>
        <fullName evidence="9">Pyridine nucleotide-disulfide oxidoreductase</fullName>
    </submittedName>
</protein>
<dbReference type="GO" id="GO:0006103">
    <property type="term" value="P:2-oxoglutarate metabolic process"/>
    <property type="evidence" value="ECO:0007669"/>
    <property type="project" value="TreeGrafter"/>
</dbReference>
<feature type="binding site" evidence="5">
    <location>
        <position position="113"/>
    </location>
    <ligand>
        <name>FAD</name>
        <dbReference type="ChEBI" id="CHEBI:57692"/>
    </ligand>
</feature>
<dbReference type="RefSeq" id="WP_094406144.1">
    <property type="nucleotide sequence ID" value="NZ_NMVO01000015.1"/>
</dbReference>
<dbReference type="InterPro" id="IPR023753">
    <property type="entry name" value="FAD/NAD-binding_dom"/>
</dbReference>
<evidence type="ECO:0000256" key="3">
    <source>
        <dbReference type="ARBA" id="ARBA00022827"/>
    </source>
</evidence>
<feature type="binding site" evidence="5">
    <location>
        <position position="276"/>
    </location>
    <ligand>
        <name>NAD(+)</name>
        <dbReference type="ChEBI" id="CHEBI:57540"/>
    </ligand>
</feature>
<feature type="domain" description="FAD/NAD(P)-binding" evidence="8">
    <location>
        <begin position="5"/>
        <end position="284"/>
    </location>
</feature>
<keyword evidence="5" id="KW-0547">Nucleotide-binding</keyword>
<dbReference type="Pfam" id="PF02852">
    <property type="entry name" value="Pyr_redox_dim"/>
    <property type="match status" value="1"/>
</dbReference>
<evidence type="ECO:0000313" key="10">
    <source>
        <dbReference type="Proteomes" id="UP000215896"/>
    </source>
</evidence>
<keyword evidence="10" id="KW-1185">Reference proteome</keyword>
<evidence type="ECO:0000256" key="6">
    <source>
        <dbReference type="PIRSR" id="PIRSR000350-4"/>
    </source>
</evidence>
<dbReference type="InterPro" id="IPR036188">
    <property type="entry name" value="FAD/NAD-bd_sf"/>
</dbReference>
<dbReference type="AlphaFoldDB" id="A0A255GBI7"/>
<keyword evidence="3 5" id="KW-0274">FAD</keyword>
<dbReference type="InterPro" id="IPR001100">
    <property type="entry name" value="Pyr_nuc-diS_OxRdtase"/>
</dbReference>
<evidence type="ECO:0000256" key="1">
    <source>
        <dbReference type="ARBA" id="ARBA00007532"/>
    </source>
</evidence>
<organism evidence="9 10">
    <name type="scientific">Enemella evansiae</name>
    <dbReference type="NCBI Taxonomy" id="2016499"/>
    <lineage>
        <taxon>Bacteria</taxon>
        <taxon>Bacillati</taxon>
        <taxon>Actinomycetota</taxon>
        <taxon>Actinomycetes</taxon>
        <taxon>Propionibacteriales</taxon>
        <taxon>Propionibacteriaceae</taxon>
        <taxon>Enemella</taxon>
    </lineage>
</organism>
<evidence type="ECO:0000259" key="7">
    <source>
        <dbReference type="Pfam" id="PF02852"/>
    </source>
</evidence>
<feature type="disulfide bond" description="Redox-active" evidence="6">
    <location>
        <begin position="43"/>
        <end position="48"/>
    </location>
</feature>
<dbReference type="InterPro" id="IPR016156">
    <property type="entry name" value="FAD/NAD-linked_Rdtase_dimer_sf"/>
</dbReference>
<dbReference type="Gene3D" id="3.50.50.60">
    <property type="entry name" value="FAD/NAD(P)-binding domain"/>
    <property type="match status" value="2"/>
</dbReference>
<dbReference type="GO" id="GO:0050660">
    <property type="term" value="F:flavin adenine dinucleotide binding"/>
    <property type="evidence" value="ECO:0007669"/>
    <property type="project" value="TreeGrafter"/>
</dbReference>
<dbReference type="Proteomes" id="UP000215896">
    <property type="component" value="Unassembled WGS sequence"/>
</dbReference>
<dbReference type="SUPFAM" id="SSF55424">
    <property type="entry name" value="FAD/NAD-linked reductases, dimerisation (C-terminal) domain"/>
    <property type="match status" value="1"/>
</dbReference>
<dbReference type="SUPFAM" id="SSF51905">
    <property type="entry name" value="FAD/NAD(P)-binding domain"/>
    <property type="match status" value="1"/>
</dbReference>
<dbReference type="Pfam" id="PF07992">
    <property type="entry name" value="Pyr_redox_2"/>
    <property type="match status" value="1"/>
</dbReference>
<dbReference type="OrthoDB" id="4763248at2"/>
<feature type="binding site" evidence="5">
    <location>
        <begin position="143"/>
        <end position="145"/>
    </location>
    <ligand>
        <name>FAD</name>
        <dbReference type="ChEBI" id="CHEBI:57692"/>
    </ligand>
</feature>
<dbReference type="PANTHER" id="PTHR22912">
    <property type="entry name" value="DISULFIDE OXIDOREDUCTASE"/>
    <property type="match status" value="1"/>
</dbReference>
<dbReference type="PRINTS" id="PR00368">
    <property type="entry name" value="FADPNR"/>
</dbReference>
<name>A0A255GBI7_9ACTN</name>
<proteinExistence type="inferred from homology"/>